<dbReference type="Proteomes" id="UP000250140">
    <property type="component" value="Unassembled WGS sequence"/>
</dbReference>
<feature type="compositionally biased region" description="Low complexity" evidence="1">
    <location>
        <begin position="156"/>
        <end position="166"/>
    </location>
</feature>
<protein>
    <submittedName>
        <fullName evidence="2">Uncharacterized protein</fullName>
    </submittedName>
</protein>
<keyword evidence="3" id="KW-1185">Reference proteome</keyword>
<dbReference type="PANTHER" id="PTHR34693:SF2">
    <property type="entry name" value="DUF3602 DOMAIN-CONTAINING PROTEIN"/>
    <property type="match status" value="1"/>
</dbReference>
<sequence length="200" mass="21293">MVSFIHSSCTSSTSSLLSNTESQTYLRSGRGGVGNYHKAGTVPAAPPVPQIITSRSGSFSSGIGGIGNIHYASERPSISLYEEAMKEGSISCNPPLAYHVGIGGAGNCVQNRSSEPLDEHFPQSILDVLRRRISKAFSSKSSRSKQDNESAINDAKSTGSSSSSKSFLKRLASIPDDDIFVEGRALRGYPGLRRVIHADE</sequence>
<evidence type="ECO:0000313" key="3">
    <source>
        <dbReference type="Proteomes" id="UP000250140"/>
    </source>
</evidence>
<evidence type="ECO:0000256" key="1">
    <source>
        <dbReference type="SAM" id="MobiDB-lite"/>
    </source>
</evidence>
<dbReference type="InterPro" id="IPR053203">
    <property type="entry name" value="Cisplatin_resist-associated"/>
</dbReference>
<dbReference type="Pfam" id="PF12223">
    <property type="entry name" value="DUF3602"/>
    <property type="match status" value="1"/>
</dbReference>
<dbReference type="AlphaFoldDB" id="A0A8E2F319"/>
<proteinExistence type="predicted"/>
<feature type="region of interest" description="Disordered" evidence="1">
    <location>
        <begin position="137"/>
        <end position="166"/>
    </location>
</feature>
<reference evidence="2 3" key="1">
    <citation type="journal article" date="2016" name="Nat. Commun.">
        <title>Ectomycorrhizal ecology is imprinted in the genome of the dominant symbiotic fungus Cenococcum geophilum.</title>
        <authorList>
            <consortium name="DOE Joint Genome Institute"/>
            <person name="Peter M."/>
            <person name="Kohler A."/>
            <person name="Ohm R.A."/>
            <person name="Kuo A."/>
            <person name="Krutzmann J."/>
            <person name="Morin E."/>
            <person name="Arend M."/>
            <person name="Barry K.W."/>
            <person name="Binder M."/>
            <person name="Choi C."/>
            <person name="Clum A."/>
            <person name="Copeland A."/>
            <person name="Grisel N."/>
            <person name="Haridas S."/>
            <person name="Kipfer T."/>
            <person name="LaButti K."/>
            <person name="Lindquist E."/>
            <person name="Lipzen A."/>
            <person name="Maire R."/>
            <person name="Meier B."/>
            <person name="Mihaltcheva S."/>
            <person name="Molinier V."/>
            <person name="Murat C."/>
            <person name="Poggeler S."/>
            <person name="Quandt C.A."/>
            <person name="Sperisen C."/>
            <person name="Tritt A."/>
            <person name="Tisserant E."/>
            <person name="Crous P.W."/>
            <person name="Henrissat B."/>
            <person name="Nehls U."/>
            <person name="Egli S."/>
            <person name="Spatafora J.W."/>
            <person name="Grigoriev I.V."/>
            <person name="Martin F.M."/>
        </authorList>
    </citation>
    <scope>NUCLEOTIDE SEQUENCE [LARGE SCALE GENOMIC DNA]</scope>
    <source>
        <strain evidence="2 3">CBS 207.34</strain>
    </source>
</reference>
<dbReference type="PANTHER" id="PTHR34693">
    <property type="entry name" value="PROTEIN PAR32"/>
    <property type="match status" value="1"/>
</dbReference>
<dbReference type="EMBL" id="KV749384">
    <property type="protein sequence ID" value="OCL09646.1"/>
    <property type="molecule type" value="Genomic_DNA"/>
</dbReference>
<name>A0A8E2F319_9PEZI</name>
<evidence type="ECO:0000313" key="2">
    <source>
        <dbReference type="EMBL" id="OCL09646.1"/>
    </source>
</evidence>
<gene>
    <name evidence="2" type="ORF">AOQ84DRAFT_15849</name>
</gene>
<organism evidence="2 3">
    <name type="scientific">Glonium stellatum</name>
    <dbReference type="NCBI Taxonomy" id="574774"/>
    <lineage>
        <taxon>Eukaryota</taxon>
        <taxon>Fungi</taxon>
        <taxon>Dikarya</taxon>
        <taxon>Ascomycota</taxon>
        <taxon>Pezizomycotina</taxon>
        <taxon>Dothideomycetes</taxon>
        <taxon>Pleosporomycetidae</taxon>
        <taxon>Gloniales</taxon>
        <taxon>Gloniaceae</taxon>
        <taxon>Glonium</taxon>
    </lineage>
</organism>
<accession>A0A8E2F319</accession>
<dbReference type="InterPro" id="IPR022024">
    <property type="entry name" value="DUF3602"/>
</dbReference>
<dbReference type="OrthoDB" id="5424462at2759"/>